<dbReference type="Proteomes" id="UP000031368">
    <property type="component" value="Plasmid pRgalR602b"/>
</dbReference>
<dbReference type="HOGENOM" id="CLU_2059503_0_0_5"/>
<dbReference type="AlphaFoldDB" id="A0A0B4XA89"/>
<sequence length="119" mass="13507">MTLETISQMSDDPLISLPAVARWSAGLFVGERGDQTPCPMLDECKACDISVSTNRRCIYKRFFLARIMLRSSRNSREPVNDAQSKCPLAIVMPIQRSFNPVARRLQKAKTWLPLPKVLR</sequence>
<dbReference type="KEGG" id="rga:RGR602_PB00141"/>
<name>A0A0B4XA89_9HYPH</name>
<gene>
    <name evidence="1" type="ORF">RGR602_PB00141</name>
</gene>
<evidence type="ECO:0000313" key="2">
    <source>
        <dbReference type="Proteomes" id="UP000031368"/>
    </source>
</evidence>
<dbReference type="EMBL" id="CP006879">
    <property type="protein sequence ID" value="AJD43680.1"/>
    <property type="molecule type" value="Genomic_DNA"/>
</dbReference>
<geneLocation type="plasmid" evidence="1 2">
    <name>pRgalR602b</name>
</geneLocation>
<organism evidence="1 2">
    <name type="scientific">Rhizobium gallicum bv. gallicum R602sp</name>
    <dbReference type="NCBI Taxonomy" id="1041138"/>
    <lineage>
        <taxon>Bacteria</taxon>
        <taxon>Pseudomonadati</taxon>
        <taxon>Pseudomonadota</taxon>
        <taxon>Alphaproteobacteria</taxon>
        <taxon>Hyphomicrobiales</taxon>
        <taxon>Rhizobiaceae</taxon>
        <taxon>Rhizobium/Agrobacterium group</taxon>
        <taxon>Rhizobium</taxon>
    </lineage>
</organism>
<reference evidence="1 2" key="1">
    <citation type="submission" date="2013-11" db="EMBL/GenBank/DDBJ databases">
        <title>Complete genome sequence of Rhizobium gallicum bv. gallicum R602.</title>
        <authorList>
            <person name="Bustos P."/>
            <person name="Santamaria R.I."/>
            <person name="Lozano L."/>
            <person name="Acosta J.L."/>
            <person name="Ormeno-Orrillo E."/>
            <person name="Rogel M.A."/>
            <person name="Romero D."/>
            <person name="Cevallos M.A."/>
            <person name="Martinez-Romero E."/>
            <person name="Gonzalez V."/>
        </authorList>
    </citation>
    <scope>NUCLEOTIDE SEQUENCE [LARGE SCALE GENOMIC DNA]</scope>
    <source>
        <strain evidence="1 2">R602</strain>
        <plasmid evidence="1 2">pRgalR602b</plasmid>
    </source>
</reference>
<protein>
    <submittedName>
        <fullName evidence="1">Uncharacterized protein</fullName>
    </submittedName>
</protein>
<keyword evidence="2" id="KW-1185">Reference proteome</keyword>
<evidence type="ECO:0000313" key="1">
    <source>
        <dbReference type="EMBL" id="AJD43680.1"/>
    </source>
</evidence>
<accession>A0A0B4XA89</accession>
<proteinExistence type="predicted"/>
<keyword evidence="1" id="KW-0614">Plasmid</keyword>